<dbReference type="PANTHER" id="PTHR12157:SF15">
    <property type="entry name" value="REGULATING SYNAPTIC MEMBRANE EXOCYTOSIS PROTEIN 2"/>
    <property type="match status" value="1"/>
</dbReference>
<dbReference type="InterPro" id="IPR000008">
    <property type="entry name" value="C2_dom"/>
</dbReference>
<dbReference type="FunFam" id="3.30.40.10:FF:000567">
    <property type="entry name" value="Regulating synaptic membrane exocytosis 1"/>
    <property type="match status" value="1"/>
</dbReference>
<dbReference type="InterPro" id="IPR011011">
    <property type="entry name" value="Znf_FYVE_PHD"/>
</dbReference>
<dbReference type="PaxDb" id="10029-XP_007621730.1"/>
<accession>G3HVF5</accession>
<evidence type="ECO:0000256" key="9">
    <source>
        <dbReference type="ARBA" id="ARBA00034103"/>
    </source>
</evidence>
<dbReference type="GO" id="GO:0048167">
    <property type="term" value="P:regulation of synaptic plasticity"/>
    <property type="evidence" value="ECO:0007669"/>
    <property type="project" value="TreeGrafter"/>
</dbReference>
<evidence type="ECO:0000313" key="15">
    <source>
        <dbReference type="Proteomes" id="UP000001075"/>
    </source>
</evidence>
<dbReference type="Pfam" id="PF00168">
    <property type="entry name" value="C2"/>
    <property type="match status" value="1"/>
</dbReference>
<organism evidence="14 15">
    <name type="scientific">Cricetulus griseus</name>
    <name type="common">Chinese hamster</name>
    <name type="synonym">Cricetulus barabensis griseus</name>
    <dbReference type="NCBI Taxonomy" id="10029"/>
    <lineage>
        <taxon>Eukaryota</taxon>
        <taxon>Metazoa</taxon>
        <taxon>Chordata</taxon>
        <taxon>Craniata</taxon>
        <taxon>Vertebrata</taxon>
        <taxon>Euteleostomi</taxon>
        <taxon>Mammalia</taxon>
        <taxon>Eutheria</taxon>
        <taxon>Euarchontoglires</taxon>
        <taxon>Glires</taxon>
        <taxon>Rodentia</taxon>
        <taxon>Myomorpha</taxon>
        <taxon>Muroidea</taxon>
        <taxon>Cricetidae</taxon>
        <taxon>Cricetinae</taxon>
        <taxon>Cricetulus</taxon>
    </lineage>
</organism>
<feature type="domain" description="C2" evidence="12">
    <location>
        <begin position="540"/>
        <end position="658"/>
    </location>
</feature>
<reference evidence="15" key="1">
    <citation type="journal article" date="2011" name="Nat. Biotechnol.">
        <title>The genomic sequence of the Chinese hamster ovary (CHO)-K1 cell line.</title>
        <authorList>
            <person name="Xu X."/>
            <person name="Nagarajan H."/>
            <person name="Lewis N.E."/>
            <person name="Pan S."/>
            <person name="Cai Z."/>
            <person name="Liu X."/>
            <person name="Chen W."/>
            <person name="Xie M."/>
            <person name="Wang W."/>
            <person name="Hammond S."/>
            <person name="Andersen M.R."/>
            <person name="Neff N."/>
            <person name="Passarelli B."/>
            <person name="Koh W."/>
            <person name="Fan H.C."/>
            <person name="Wang J."/>
            <person name="Gui Y."/>
            <person name="Lee K.H."/>
            <person name="Betenbaugh M.J."/>
            <person name="Quake S.R."/>
            <person name="Famili I."/>
            <person name="Palsson B.O."/>
            <person name="Wang J."/>
        </authorList>
    </citation>
    <scope>NUCLEOTIDE SEQUENCE [LARGE SCALE GENOMIC DNA]</scope>
    <source>
        <strain evidence="15">CHO K1 cell line</strain>
    </source>
</reference>
<dbReference type="GO" id="GO:0042391">
    <property type="term" value="P:regulation of membrane potential"/>
    <property type="evidence" value="ECO:0007669"/>
    <property type="project" value="TreeGrafter"/>
</dbReference>
<dbReference type="GO" id="GO:0048788">
    <property type="term" value="C:cytoskeleton of presynaptic active zone"/>
    <property type="evidence" value="ECO:0007669"/>
    <property type="project" value="TreeGrafter"/>
</dbReference>
<dbReference type="InParanoid" id="G3HVF5"/>
<dbReference type="GO" id="GO:2000300">
    <property type="term" value="P:regulation of synaptic vesicle exocytosis"/>
    <property type="evidence" value="ECO:0007669"/>
    <property type="project" value="TreeGrafter"/>
</dbReference>
<keyword evidence="1" id="KW-0813">Transport</keyword>
<keyword evidence="6" id="KW-0532">Neurotransmitter transport</keyword>
<evidence type="ECO:0000256" key="7">
    <source>
        <dbReference type="ARBA" id="ARBA00022833"/>
    </source>
</evidence>
<feature type="compositionally biased region" description="Basic and acidic residues" evidence="11">
    <location>
        <begin position="115"/>
        <end position="127"/>
    </location>
</feature>
<evidence type="ECO:0000313" key="14">
    <source>
        <dbReference type="EMBL" id="EGW06355.1"/>
    </source>
</evidence>
<dbReference type="STRING" id="10029.G3HVF5"/>
<feature type="compositionally biased region" description="Low complexity" evidence="11">
    <location>
        <begin position="308"/>
        <end position="329"/>
    </location>
</feature>
<dbReference type="GO" id="GO:0048791">
    <property type="term" value="P:calcium ion-regulated exocytosis of neurotransmitter"/>
    <property type="evidence" value="ECO:0007669"/>
    <property type="project" value="TreeGrafter"/>
</dbReference>
<evidence type="ECO:0000256" key="11">
    <source>
        <dbReference type="SAM" id="MobiDB-lite"/>
    </source>
</evidence>
<keyword evidence="5 10" id="KW-0863">Zinc-finger</keyword>
<dbReference type="SUPFAM" id="SSF49562">
    <property type="entry name" value="C2 domain (Calcium/lipid-binding domain, CaLB)"/>
    <property type="match status" value="1"/>
</dbReference>
<keyword evidence="7" id="KW-0862">Zinc</keyword>
<dbReference type="InterPro" id="IPR054386">
    <property type="entry name" value="RIM_Znf"/>
</dbReference>
<dbReference type="EMBL" id="JH000774">
    <property type="protein sequence ID" value="EGW06355.1"/>
    <property type="molecule type" value="Genomic_DNA"/>
</dbReference>
<dbReference type="GO" id="GO:0050806">
    <property type="term" value="P:positive regulation of synaptic transmission"/>
    <property type="evidence" value="ECO:0007669"/>
    <property type="project" value="TreeGrafter"/>
</dbReference>
<dbReference type="GO" id="GO:0042734">
    <property type="term" value="C:presynaptic membrane"/>
    <property type="evidence" value="ECO:0007669"/>
    <property type="project" value="TreeGrafter"/>
</dbReference>
<gene>
    <name evidence="14" type="ORF">I79_014942</name>
</gene>
<evidence type="ECO:0000259" key="12">
    <source>
        <dbReference type="PROSITE" id="PS50004"/>
    </source>
</evidence>
<feature type="compositionally biased region" description="Basic and acidic residues" evidence="11">
    <location>
        <begin position="354"/>
        <end position="417"/>
    </location>
</feature>
<feature type="compositionally biased region" description="Basic and acidic residues" evidence="11">
    <location>
        <begin position="170"/>
        <end position="190"/>
    </location>
</feature>
<keyword evidence="8" id="KW-0770">Synapse</keyword>
<dbReference type="InterPro" id="IPR017455">
    <property type="entry name" value="Znf_FYVE-rel"/>
</dbReference>
<sequence>MKGQIGRKLHQQFEMYKEQVKKMGEESQQQQEQKGDAPTCGICHKTKFADGCGHNCSYCQTKFCARCGGRVSLRSNKVMWVCNLCRKQQEILTKSGAWFYNSGSHTPQQPGPKEAPQEKKAKLHEQTHFQGPSGDLPVPSVEKARSHGLTRQDSIKNGSGVKHHIAGDIPSDRKRSPSVSRDQDRRYDQSEEREEYLQYVPSDGTMPRSPSDYADRRPQREAPFYEDPGDHLGSHSLNVYNSLSVLSHCLLYCTLACPAVPGDVDYSWLDHASWHSSEAPPMSLYRSGWEPHRGADTVSTKSSDSDVSDASALSRTSSTSRFSSTSYMSVQSERPRGDRKIRTRGVGEGGQEGAKPEETVREEQKVKEEMTSEDGRGKEITETCDEERLREPGEEGKAQDAPEPGGEREPWRKEHLQKSLSQDDDDDRCVLSLKIMDCFTNTYVDASLLAYGKTADEAGGKKLRSTVQRSTETGLAVEMRNWMTRQASRESTDGSMNSYSSEGNLIFPGVRLASDSQFSDFLDGLGPAQLVGRQTLATPAMGDIQVGMMDKKGQLEVEIIRARGLVVKPGSKTLPAPYVKVYLLDNGVCIAKKKTKVARKTLEPLYQHLSSFEESPQGKVLQIIVWGDYGRMDHKSFMGVAQILLDELELSNMVIGWFKLFPPSSLVDPTLAPLTRRASQSSLESSTGPSYSRS</sequence>
<dbReference type="GO" id="GO:0031267">
    <property type="term" value="F:small GTPase binding"/>
    <property type="evidence" value="ECO:0007669"/>
    <property type="project" value="InterPro"/>
</dbReference>
<dbReference type="SUPFAM" id="SSF57903">
    <property type="entry name" value="FYVE/PHD zinc finger"/>
    <property type="match status" value="1"/>
</dbReference>
<dbReference type="Gene3D" id="3.30.40.10">
    <property type="entry name" value="Zinc/RING finger domain, C3HC4 (zinc finger)"/>
    <property type="match status" value="1"/>
</dbReference>
<dbReference type="InterPro" id="IPR039032">
    <property type="entry name" value="Rim-like"/>
</dbReference>
<keyword evidence="3" id="KW-0479">Metal-binding</keyword>
<keyword evidence="4" id="KW-0677">Repeat</keyword>
<dbReference type="GO" id="GO:0008270">
    <property type="term" value="F:zinc ion binding"/>
    <property type="evidence" value="ECO:0007669"/>
    <property type="project" value="UniProtKB-KW"/>
</dbReference>
<dbReference type="PANTHER" id="PTHR12157">
    <property type="entry name" value="REGULATING SYNAPTIC MEMBRANE EXOCYTOSIS PROTEIN"/>
    <property type="match status" value="1"/>
</dbReference>
<proteinExistence type="predicted"/>
<evidence type="ECO:0000259" key="13">
    <source>
        <dbReference type="PROSITE" id="PS50178"/>
    </source>
</evidence>
<protein>
    <submittedName>
        <fullName evidence="14">Regulating synaptic membrane exocytosis protein 2</fullName>
    </submittedName>
</protein>
<dbReference type="Proteomes" id="UP000001075">
    <property type="component" value="Unassembled WGS sequence"/>
</dbReference>
<evidence type="ECO:0000256" key="2">
    <source>
        <dbReference type="ARBA" id="ARBA00022483"/>
    </source>
</evidence>
<comment type="subcellular location">
    <subcellularLocation>
        <location evidence="9">Synapse</location>
    </subcellularLocation>
</comment>
<evidence type="ECO:0000256" key="5">
    <source>
        <dbReference type="ARBA" id="ARBA00022771"/>
    </source>
</evidence>
<evidence type="ECO:0000256" key="1">
    <source>
        <dbReference type="ARBA" id="ARBA00022448"/>
    </source>
</evidence>
<dbReference type="eggNOG" id="KOG2060">
    <property type="taxonomic scope" value="Eukaryota"/>
</dbReference>
<keyword evidence="2" id="KW-0268">Exocytosis</keyword>
<dbReference type="PROSITE" id="PS50004">
    <property type="entry name" value="C2"/>
    <property type="match status" value="1"/>
</dbReference>
<dbReference type="Gene3D" id="2.60.40.150">
    <property type="entry name" value="C2 domain"/>
    <property type="match status" value="1"/>
</dbReference>
<evidence type="ECO:0000256" key="6">
    <source>
        <dbReference type="ARBA" id="ARBA00022775"/>
    </source>
</evidence>
<dbReference type="CDD" id="cd04028">
    <property type="entry name" value="C2B_RIM1alpha"/>
    <property type="match status" value="1"/>
</dbReference>
<dbReference type="FunCoup" id="G3HVF5">
    <property type="interactions" value="467"/>
</dbReference>
<dbReference type="InterPro" id="IPR035892">
    <property type="entry name" value="C2_domain_sf"/>
</dbReference>
<dbReference type="SMART" id="SM00239">
    <property type="entry name" value="C2"/>
    <property type="match status" value="1"/>
</dbReference>
<dbReference type="GO" id="GO:0044325">
    <property type="term" value="F:transmembrane transporter binding"/>
    <property type="evidence" value="ECO:0007669"/>
    <property type="project" value="TreeGrafter"/>
</dbReference>
<dbReference type="InterPro" id="IPR013083">
    <property type="entry name" value="Znf_RING/FYVE/PHD"/>
</dbReference>
<evidence type="ECO:0000256" key="8">
    <source>
        <dbReference type="ARBA" id="ARBA00023018"/>
    </source>
</evidence>
<feature type="region of interest" description="Disordered" evidence="11">
    <location>
        <begin position="292"/>
        <end position="424"/>
    </location>
</feature>
<name>G3HVF5_CRIGR</name>
<dbReference type="AlphaFoldDB" id="G3HVF5"/>
<dbReference type="PROSITE" id="PS50178">
    <property type="entry name" value="ZF_FYVE"/>
    <property type="match status" value="1"/>
</dbReference>
<feature type="region of interest" description="Disordered" evidence="11">
    <location>
        <begin position="102"/>
        <end position="228"/>
    </location>
</feature>
<evidence type="ECO:0000256" key="10">
    <source>
        <dbReference type="PROSITE-ProRule" id="PRU00091"/>
    </source>
</evidence>
<evidence type="ECO:0000256" key="4">
    <source>
        <dbReference type="ARBA" id="ARBA00022737"/>
    </source>
</evidence>
<feature type="domain" description="FYVE-type" evidence="13">
    <location>
        <begin position="34"/>
        <end position="90"/>
    </location>
</feature>
<evidence type="ECO:0000256" key="3">
    <source>
        <dbReference type="ARBA" id="ARBA00022723"/>
    </source>
</evidence>
<dbReference type="Pfam" id="PF22601">
    <property type="entry name" value="RIM2a_ZnF"/>
    <property type="match status" value="1"/>
</dbReference>
<dbReference type="FunFam" id="2.60.40.150:FF:000001">
    <property type="entry name" value="Regulating synaptic membrane exocytosis 3, isoform CRA_a"/>
    <property type="match status" value="1"/>
</dbReference>